<dbReference type="EMBL" id="MFAM01000027">
    <property type="protein sequence ID" value="OGD79028.1"/>
    <property type="molecule type" value="Genomic_DNA"/>
</dbReference>
<gene>
    <name evidence="3" type="ORF">A2368_00595</name>
</gene>
<feature type="transmembrane region" description="Helical" evidence="2">
    <location>
        <begin position="242"/>
        <end position="263"/>
    </location>
</feature>
<evidence type="ECO:0000313" key="4">
    <source>
        <dbReference type="Proteomes" id="UP000176682"/>
    </source>
</evidence>
<evidence type="ECO:0000256" key="2">
    <source>
        <dbReference type="SAM" id="Phobius"/>
    </source>
</evidence>
<comment type="caution">
    <text evidence="3">The sequence shown here is derived from an EMBL/GenBank/DDBJ whole genome shotgun (WGS) entry which is preliminary data.</text>
</comment>
<evidence type="ECO:0000313" key="3">
    <source>
        <dbReference type="EMBL" id="OGD79028.1"/>
    </source>
</evidence>
<protein>
    <submittedName>
        <fullName evidence="3">Uncharacterized protein</fullName>
    </submittedName>
</protein>
<feature type="region of interest" description="Disordered" evidence="1">
    <location>
        <begin position="138"/>
        <end position="182"/>
    </location>
</feature>
<accession>A0A1F5FH99</accession>
<dbReference type="Proteomes" id="UP000176682">
    <property type="component" value="Unassembled WGS sequence"/>
</dbReference>
<sequence length="277" mass="28877">MWFYGLIITAITLGISNPTFDGDHFAVDAVVDGLSSGSACFVQGMFTAKDKTKYFGFTYNSQGVWQEYLSAPSPETVTSDFIPLTNGQVKQIFIKSNPADPDYKGPGEYLLKLKRYTGGANSGSSAGESNELIVTISDITPTPSPTPTPTHSPSPTSPTTPTTQTTPTSTRTPISTPTATPKPSVTAKLIAALSPTVLSPTVSASPSAEIASPSALITAATTSSPPTLPESAASHVSTRSPLYLILAGLAVFSLSAVMLTLHLRARGPSFAKITKYG</sequence>
<feature type="compositionally biased region" description="Low complexity" evidence="1">
    <location>
        <begin position="159"/>
        <end position="181"/>
    </location>
</feature>
<proteinExistence type="predicted"/>
<keyword evidence="2" id="KW-0472">Membrane</keyword>
<reference evidence="3 4" key="1">
    <citation type="journal article" date="2016" name="Nat. Commun.">
        <title>Thousands of microbial genomes shed light on interconnected biogeochemical processes in an aquifer system.</title>
        <authorList>
            <person name="Anantharaman K."/>
            <person name="Brown C.T."/>
            <person name="Hug L.A."/>
            <person name="Sharon I."/>
            <person name="Castelle C.J."/>
            <person name="Probst A.J."/>
            <person name="Thomas B.C."/>
            <person name="Singh A."/>
            <person name="Wilkins M.J."/>
            <person name="Karaoz U."/>
            <person name="Brodie E.L."/>
            <person name="Williams K.H."/>
            <person name="Hubbard S.S."/>
            <person name="Banfield J.F."/>
        </authorList>
    </citation>
    <scope>NUCLEOTIDE SEQUENCE [LARGE SCALE GENOMIC DNA]</scope>
</reference>
<keyword evidence="2" id="KW-1133">Transmembrane helix</keyword>
<keyword evidence="2" id="KW-0812">Transmembrane</keyword>
<name>A0A1F5FH99_9BACT</name>
<organism evidence="3 4">
    <name type="scientific">Candidatus Collierbacteria bacterium RIFOXYB1_FULL_49_13</name>
    <dbReference type="NCBI Taxonomy" id="1817728"/>
    <lineage>
        <taxon>Bacteria</taxon>
        <taxon>Candidatus Collieribacteriota</taxon>
    </lineage>
</organism>
<dbReference type="AlphaFoldDB" id="A0A1F5FH99"/>
<feature type="compositionally biased region" description="Pro residues" evidence="1">
    <location>
        <begin position="142"/>
        <end position="158"/>
    </location>
</feature>
<evidence type="ECO:0000256" key="1">
    <source>
        <dbReference type="SAM" id="MobiDB-lite"/>
    </source>
</evidence>